<evidence type="ECO:0000313" key="2">
    <source>
        <dbReference type="Proteomes" id="UP000299102"/>
    </source>
</evidence>
<evidence type="ECO:0000313" key="1">
    <source>
        <dbReference type="EMBL" id="GBP13486.1"/>
    </source>
</evidence>
<sequence>MQESDSHFGRIFSTIVIVLDKIQLTSSQFNSNNVWEPAPSETRGMIEVIWCHWNGHKEPPNLILNDESPQESLPNVFVDRELIQVITLLEFKTAIFSIKKDQAVGLGETEQNYGENGNCWDYLDDNFVQSHFKLRKYAGVYFRGSPIVTNSGSDDGIPGTTRETLKYYRHVRTATIMPSLTRACRTPTGGEIFNYSPRGLVCSGARCLAEDPKPSAPELVTGLVTKAVNSPLPDPVLNQLIGNEIQNPPVWNKNTVG</sequence>
<accession>A0A4C1TH07</accession>
<dbReference type="Proteomes" id="UP000299102">
    <property type="component" value="Unassembled WGS sequence"/>
</dbReference>
<organism evidence="1 2">
    <name type="scientific">Eumeta variegata</name>
    <name type="common">Bagworm moth</name>
    <name type="synonym">Eumeta japonica</name>
    <dbReference type="NCBI Taxonomy" id="151549"/>
    <lineage>
        <taxon>Eukaryota</taxon>
        <taxon>Metazoa</taxon>
        <taxon>Ecdysozoa</taxon>
        <taxon>Arthropoda</taxon>
        <taxon>Hexapoda</taxon>
        <taxon>Insecta</taxon>
        <taxon>Pterygota</taxon>
        <taxon>Neoptera</taxon>
        <taxon>Endopterygota</taxon>
        <taxon>Lepidoptera</taxon>
        <taxon>Glossata</taxon>
        <taxon>Ditrysia</taxon>
        <taxon>Tineoidea</taxon>
        <taxon>Psychidae</taxon>
        <taxon>Oiketicinae</taxon>
        <taxon>Eumeta</taxon>
    </lineage>
</organism>
<dbReference type="EMBL" id="BGZK01000057">
    <property type="protein sequence ID" value="GBP13486.1"/>
    <property type="molecule type" value="Genomic_DNA"/>
</dbReference>
<proteinExistence type="predicted"/>
<reference evidence="1 2" key="1">
    <citation type="journal article" date="2019" name="Commun. Biol.">
        <title>The bagworm genome reveals a unique fibroin gene that provides high tensile strength.</title>
        <authorList>
            <person name="Kono N."/>
            <person name="Nakamura H."/>
            <person name="Ohtoshi R."/>
            <person name="Tomita M."/>
            <person name="Numata K."/>
            <person name="Arakawa K."/>
        </authorList>
    </citation>
    <scope>NUCLEOTIDE SEQUENCE [LARGE SCALE GENOMIC DNA]</scope>
</reference>
<comment type="caution">
    <text evidence="1">The sequence shown here is derived from an EMBL/GenBank/DDBJ whole genome shotgun (WGS) entry which is preliminary data.</text>
</comment>
<keyword evidence="2" id="KW-1185">Reference proteome</keyword>
<name>A0A4C1TH07_EUMVA</name>
<gene>
    <name evidence="1" type="ORF">EVAR_4232_1</name>
</gene>
<protein>
    <submittedName>
        <fullName evidence="1">Uncharacterized protein</fullName>
    </submittedName>
</protein>
<dbReference type="AlphaFoldDB" id="A0A4C1TH07"/>